<evidence type="ECO:0000256" key="3">
    <source>
        <dbReference type="ARBA" id="ARBA00022989"/>
    </source>
</evidence>
<keyword evidence="4" id="KW-0472">Membrane</keyword>
<dbReference type="InterPro" id="IPR007343">
    <property type="entry name" value="Uncharacterised_pept_Zn_put"/>
</dbReference>
<evidence type="ECO:0000256" key="5">
    <source>
        <dbReference type="SAM" id="MobiDB-lite"/>
    </source>
</evidence>
<evidence type="ECO:0000256" key="2">
    <source>
        <dbReference type="ARBA" id="ARBA00022692"/>
    </source>
</evidence>
<dbReference type="PANTHER" id="PTHR30168:SF0">
    <property type="entry name" value="INNER MEMBRANE PROTEIN"/>
    <property type="match status" value="1"/>
</dbReference>
<dbReference type="Pfam" id="PF04228">
    <property type="entry name" value="Zn_peptidase"/>
    <property type="match status" value="1"/>
</dbReference>
<dbReference type="EMBL" id="CP134876">
    <property type="protein sequence ID" value="WNM43176.1"/>
    <property type="molecule type" value="Genomic_DNA"/>
</dbReference>
<accession>A0ABZ0A8Q0</accession>
<dbReference type="PANTHER" id="PTHR30168">
    <property type="entry name" value="PUTATIVE MEMBRANE PROTEIN YPFJ"/>
    <property type="match status" value="1"/>
</dbReference>
<keyword evidence="3" id="KW-1133">Transmembrane helix</keyword>
<proteinExistence type="predicted"/>
<evidence type="ECO:0000256" key="4">
    <source>
        <dbReference type="ARBA" id="ARBA00023136"/>
    </source>
</evidence>
<feature type="compositionally biased region" description="Basic residues" evidence="5">
    <location>
        <begin position="1"/>
        <end position="17"/>
    </location>
</feature>
<keyword evidence="7" id="KW-1185">Reference proteome</keyword>
<feature type="region of interest" description="Disordered" evidence="5">
    <location>
        <begin position="93"/>
        <end position="124"/>
    </location>
</feature>
<reference evidence="6 7" key="1">
    <citation type="submission" date="2023-09" db="EMBL/GenBank/DDBJ databases">
        <title>Micromonospora halotolerans DSM 45598 genome sequence.</title>
        <authorList>
            <person name="Mo P."/>
        </authorList>
    </citation>
    <scope>NUCLEOTIDE SEQUENCE [LARGE SCALE GENOMIC DNA]</scope>
    <source>
        <strain evidence="6 7">DSM 45598</strain>
    </source>
</reference>
<evidence type="ECO:0000313" key="6">
    <source>
        <dbReference type="EMBL" id="WNM43176.1"/>
    </source>
</evidence>
<evidence type="ECO:0000256" key="1">
    <source>
        <dbReference type="ARBA" id="ARBA00004167"/>
    </source>
</evidence>
<gene>
    <name evidence="6" type="ORF">RMN56_31400</name>
</gene>
<name>A0ABZ0A8Q0_9ACTN</name>
<dbReference type="Proteomes" id="UP001303001">
    <property type="component" value="Chromosome"/>
</dbReference>
<evidence type="ECO:0000313" key="7">
    <source>
        <dbReference type="Proteomes" id="UP001303001"/>
    </source>
</evidence>
<comment type="subcellular location">
    <subcellularLocation>
        <location evidence="1">Membrane</location>
        <topology evidence="1">Single-pass membrane protein</topology>
    </subcellularLocation>
</comment>
<protein>
    <submittedName>
        <fullName evidence="6">Neutral zinc metallopeptidase</fullName>
    </submittedName>
</protein>
<dbReference type="RefSeq" id="WP_313724906.1">
    <property type="nucleotide sequence ID" value="NZ_CP134876.1"/>
</dbReference>
<organism evidence="6 7">
    <name type="scientific">Micromonospora halotolerans</name>
    <dbReference type="NCBI Taxonomy" id="709879"/>
    <lineage>
        <taxon>Bacteria</taxon>
        <taxon>Bacillati</taxon>
        <taxon>Actinomycetota</taxon>
        <taxon>Actinomycetes</taxon>
        <taxon>Micromonosporales</taxon>
        <taxon>Micromonosporaceae</taxon>
        <taxon>Micromonospora</taxon>
    </lineage>
</organism>
<sequence>MEQRRPRLHRLTRRGTGSRRLSGCRRSPPPAERSPACARDPGWHQRRTVGVLRSHSGSAGEASVGENAGRQRPGPIAGLLVAVVVAAGCMGGGLDQGEPEQPRPRQSGQPASPGAASTRADGTTSVAEFKQDFSDAVGIAQRYWTAQFRASGKQFQPIRRVVPYTRSGEVSCGGEGLPRNNAVYCSAGDFIAYDVNWSVGAFRQVGDAFLFYLLGHEYAHGVQVRLGIRYNFTIQQELQADCMAGAYIGDNVRSGALTLAEGDLDEFREGLLAVGDDPDQPWFAEGSHGTAEQRSESFFRGYENSLDACDLG</sequence>
<feature type="region of interest" description="Disordered" evidence="5">
    <location>
        <begin position="1"/>
        <end position="44"/>
    </location>
</feature>
<keyword evidence="2" id="KW-0812">Transmembrane</keyword>